<feature type="transmembrane region" description="Helical" evidence="1">
    <location>
        <begin position="6"/>
        <end position="26"/>
    </location>
</feature>
<dbReference type="EMBL" id="CP137845">
    <property type="protein sequence ID" value="WPB53939.1"/>
    <property type="molecule type" value="Genomic_DNA"/>
</dbReference>
<sequence length="109" mass="12598">MGVPVVAIGFTLAIAGSIAAIVATQFPRKPKRKIFETEDFIFNSIITKLSNYAKKYFNLGGDVFKSVNNRQISDDDELLIFNSFWPDKTRKFRYLFVIKRKYSMILIHI</sequence>
<dbReference type="RefSeq" id="WP_140031241.1">
    <property type="nucleotide sequence ID" value="NZ_CP137845.1"/>
</dbReference>
<evidence type="ECO:0000313" key="2">
    <source>
        <dbReference type="EMBL" id="WPB53939.1"/>
    </source>
</evidence>
<keyword evidence="3" id="KW-1185">Reference proteome</keyword>
<evidence type="ECO:0000256" key="1">
    <source>
        <dbReference type="SAM" id="Phobius"/>
    </source>
</evidence>
<name>A0ABZ0PBI3_9BACT</name>
<proteinExistence type="predicted"/>
<keyword evidence="1" id="KW-0812">Transmembrane</keyword>
<evidence type="ECO:0000313" key="3">
    <source>
        <dbReference type="Proteomes" id="UP001303601"/>
    </source>
</evidence>
<dbReference type="GeneID" id="94493852"/>
<organism evidence="2 3">
    <name type="scientific">Metamycoplasma equirhinis</name>
    <dbReference type="NCBI Taxonomy" id="92402"/>
    <lineage>
        <taxon>Bacteria</taxon>
        <taxon>Bacillati</taxon>
        <taxon>Mycoplasmatota</taxon>
        <taxon>Mycoplasmoidales</taxon>
        <taxon>Metamycoplasmataceae</taxon>
        <taxon>Metamycoplasma</taxon>
    </lineage>
</organism>
<keyword evidence="1" id="KW-0472">Membrane</keyword>
<protein>
    <submittedName>
        <fullName evidence="2">Uncharacterized protein</fullName>
    </submittedName>
</protein>
<accession>A0ABZ0PBI3</accession>
<gene>
    <name evidence="2" type="ORF">R9B83_03035</name>
</gene>
<keyword evidence="1" id="KW-1133">Transmembrane helix</keyword>
<reference evidence="2" key="1">
    <citation type="submission" date="2023-11" db="EMBL/GenBank/DDBJ databases">
        <title>Completed genome sequence of Mycoplasma equirhinis type strain M432/72.</title>
        <authorList>
            <person name="Spergser J."/>
        </authorList>
    </citation>
    <scope>NUCLEOTIDE SEQUENCE [LARGE SCALE GENOMIC DNA]</scope>
    <source>
        <strain evidence="2">M432/72</strain>
    </source>
</reference>
<dbReference type="Proteomes" id="UP001303601">
    <property type="component" value="Chromosome"/>
</dbReference>